<keyword evidence="7 9" id="KW-1133">Transmembrane helix</keyword>
<feature type="transmembrane region" description="Helical" evidence="9">
    <location>
        <begin position="89"/>
        <end position="110"/>
    </location>
</feature>
<dbReference type="PRINTS" id="PR00781">
    <property type="entry name" value="LIPOSIGPTASE"/>
</dbReference>
<dbReference type="Pfam" id="PF01252">
    <property type="entry name" value="Peptidase_A8"/>
    <property type="match status" value="1"/>
</dbReference>
<dbReference type="GO" id="GO:0005886">
    <property type="term" value="C:plasma membrane"/>
    <property type="evidence" value="ECO:0007669"/>
    <property type="project" value="UniProtKB-SubCell"/>
</dbReference>
<evidence type="ECO:0000256" key="5">
    <source>
        <dbReference type="ARBA" id="ARBA00022750"/>
    </source>
</evidence>
<name>A0A2S7TZE6_9BACT</name>
<evidence type="ECO:0000256" key="3">
    <source>
        <dbReference type="ARBA" id="ARBA00022670"/>
    </source>
</evidence>
<proteinExistence type="inferred from homology"/>
<keyword evidence="2 9" id="KW-1003">Cell membrane</keyword>
<accession>A0A2S7TZE6</accession>
<evidence type="ECO:0000256" key="7">
    <source>
        <dbReference type="ARBA" id="ARBA00022989"/>
    </source>
</evidence>
<dbReference type="PANTHER" id="PTHR33695">
    <property type="entry name" value="LIPOPROTEIN SIGNAL PEPTIDASE"/>
    <property type="match status" value="1"/>
</dbReference>
<feature type="transmembrane region" description="Helical" evidence="9">
    <location>
        <begin position="117"/>
        <end position="135"/>
    </location>
</feature>
<comment type="catalytic activity">
    <reaction evidence="9">
        <text>Release of signal peptides from bacterial membrane prolipoproteins. Hydrolyzes -Xaa-Yaa-Zaa-|-(S,diacylglyceryl)Cys-, in which Xaa is hydrophobic (preferably Leu), and Yaa (Ala or Ser) and Zaa (Gly or Ala) have small, neutral side chains.</text>
        <dbReference type="EC" id="3.4.23.36"/>
    </reaction>
</comment>
<dbReference type="GO" id="GO:0004190">
    <property type="term" value="F:aspartic-type endopeptidase activity"/>
    <property type="evidence" value="ECO:0007669"/>
    <property type="project" value="UniProtKB-UniRule"/>
</dbReference>
<evidence type="ECO:0000256" key="9">
    <source>
        <dbReference type="HAMAP-Rule" id="MF_00161"/>
    </source>
</evidence>
<comment type="subcellular location">
    <subcellularLocation>
        <location evidence="9">Cell membrane</location>
        <topology evidence="9">Multi-pass membrane protein</topology>
    </subcellularLocation>
</comment>
<keyword evidence="5 9" id="KW-0064">Aspartyl protease</keyword>
<dbReference type="OrthoDB" id="9810259at2"/>
<comment type="similarity">
    <text evidence="1 9 10">Belongs to the peptidase A8 family.</text>
</comment>
<evidence type="ECO:0000256" key="1">
    <source>
        <dbReference type="ARBA" id="ARBA00006139"/>
    </source>
</evidence>
<evidence type="ECO:0000313" key="12">
    <source>
        <dbReference type="Proteomes" id="UP000239907"/>
    </source>
</evidence>
<dbReference type="HAMAP" id="MF_00161">
    <property type="entry name" value="LspA"/>
    <property type="match status" value="1"/>
</dbReference>
<reference evidence="11 12" key="1">
    <citation type="submission" date="2016-12" db="EMBL/GenBank/DDBJ databases">
        <title>Study of bacterial adaptation to deep sea.</title>
        <authorList>
            <person name="Song J."/>
            <person name="Yoshizawa S."/>
            <person name="Kogure K."/>
        </authorList>
    </citation>
    <scope>NUCLEOTIDE SEQUENCE [LARGE SCALE GENOMIC DNA]</scope>
    <source>
        <strain evidence="11 12">SAORIC-165</strain>
    </source>
</reference>
<comment type="caution">
    <text evidence="9">Lacks conserved residue(s) required for the propagation of feature annotation.</text>
</comment>
<keyword evidence="12" id="KW-1185">Reference proteome</keyword>
<evidence type="ECO:0000256" key="4">
    <source>
        <dbReference type="ARBA" id="ARBA00022692"/>
    </source>
</evidence>
<evidence type="ECO:0000256" key="6">
    <source>
        <dbReference type="ARBA" id="ARBA00022801"/>
    </source>
</evidence>
<gene>
    <name evidence="9" type="primary">lspA</name>
    <name evidence="11" type="ORF">BSZ32_02665</name>
</gene>
<evidence type="ECO:0000256" key="2">
    <source>
        <dbReference type="ARBA" id="ARBA00022475"/>
    </source>
</evidence>
<dbReference type="AlphaFoldDB" id="A0A2S7TZE6"/>
<dbReference type="RefSeq" id="WP_105041991.1">
    <property type="nucleotide sequence ID" value="NZ_MQWA01000001.1"/>
</dbReference>
<dbReference type="PANTHER" id="PTHR33695:SF1">
    <property type="entry name" value="LIPOPROTEIN SIGNAL PEPTIDASE"/>
    <property type="match status" value="1"/>
</dbReference>
<feature type="transmembrane region" description="Helical" evidence="9">
    <location>
        <begin position="179"/>
        <end position="198"/>
    </location>
</feature>
<keyword evidence="8 9" id="KW-0472">Membrane</keyword>
<evidence type="ECO:0000313" key="11">
    <source>
        <dbReference type="EMBL" id="PQJ27504.1"/>
    </source>
</evidence>
<dbReference type="EMBL" id="MQWA01000001">
    <property type="protein sequence ID" value="PQJ27504.1"/>
    <property type="molecule type" value="Genomic_DNA"/>
</dbReference>
<comment type="pathway">
    <text evidence="9">Protein modification; lipoprotein biosynthesis (signal peptide cleavage).</text>
</comment>
<sequence length="209" mass="23555">MSRLIPLLLKISLPLVVIDQITKWWVVFNFKQPYLPIQEYPYFLPRGEFQGKYWLASNHVDTIPVIDGIFNISRVHNQGVAFGFGNGSAWAPVVFLIVPFVALIVVSVLWRKGVFVGIAKWSAPLLVAGVIGNLIDRLTQGFFLKGYEGESFWTRLSEGYVVDFIDVTIPFIDYRWPSFNVADSCICIAASLLFLSAFKAEEKKDSVEG</sequence>
<organism evidence="11 12">
    <name type="scientific">Rubritalea profundi</name>
    <dbReference type="NCBI Taxonomy" id="1658618"/>
    <lineage>
        <taxon>Bacteria</taxon>
        <taxon>Pseudomonadati</taxon>
        <taxon>Verrucomicrobiota</taxon>
        <taxon>Verrucomicrobiia</taxon>
        <taxon>Verrucomicrobiales</taxon>
        <taxon>Rubritaleaceae</taxon>
        <taxon>Rubritalea</taxon>
    </lineage>
</organism>
<dbReference type="GO" id="GO:0006508">
    <property type="term" value="P:proteolysis"/>
    <property type="evidence" value="ECO:0007669"/>
    <property type="project" value="UniProtKB-KW"/>
</dbReference>
<dbReference type="EC" id="3.4.23.36" evidence="9"/>
<evidence type="ECO:0000256" key="8">
    <source>
        <dbReference type="ARBA" id="ARBA00023136"/>
    </source>
</evidence>
<comment type="caution">
    <text evidence="11">The sequence shown here is derived from an EMBL/GenBank/DDBJ whole genome shotgun (WGS) entry which is preliminary data.</text>
</comment>
<protein>
    <recommendedName>
        <fullName evidence="9">Lipoprotein signal peptidase</fullName>
        <ecNumber evidence="9">3.4.23.36</ecNumber>
    </recommendedName>
    <alternativeName>
        <fullName evidence="9">Prolipoprotein signal peptidase</fullName>
    </alternativeName>
    <alternativeName>
        <fullName evidence="9">Signal peptidase II</fullName>
        <shortName evidence="9">SPase II</shortName>
    </alternativeName>
</protein>
<dbReference type="UniPathway" id="UPA00665"/>
<dbReference type="Proteomes" id="UP000239907">
    <property type="component" value="Unassembled WGS sequence"/>
</dbReference>
<keyword evidence="4 9" id="KW-0812">Transmembrane</keyword>
<feature type="active site" evidence="9">
    <location>
        <position position="163"/>
    </location>
</feature>
<dbReference type="InterPro" id="IPR001872">
    <property type="entry name" value="Peptidase_A8"/>
</dbReference>
<keyword evidence="3 9" id="KW-0645">Protease</keyword>
<evidence type="ECO:0000256" key="10">
    <source>
        <dbReference type="RuleBase" id="RU004181"/>
    </source>
</evidence>
<keyword evidence="6 9" id="KW-0378">Hydrolase</keyword>
<comment type="function">
    <text evidence="9">This protein specifically catalyzes the removal of signal peptides from prolipoproteins.</text>
</comment>
<feature type="active site" evidence="9">
    <location>
        <position position="183"/>
    </location>
</feature>